<feature type="compositionally biased region" description="Basic residues" evidence="1">
    <location>
        <begin position="185"/>
        <end position="196"/>
    </location>
</feature>
<dbReference type="EMBL" id="CAAALY010061652">
    <property type="protein sequence ID" value="VEL23395.1"/>
    <property type="molecule type" value="Genomic_DNA"/>
</dbReference>
<accession>A0A3S5AGM6</accession>
<feature type="compositionally biased region" description="Polar residues" evidence="1">
    <location>
        <begin position="130"/>
        <end position="143"/>
    </location>
</feature>
<feature type="region of interest" description="Disordered" evidence="1">
    <location>
        <begin position="174"/>
        <end position="197"/>
    </location>
</feature>
<sequence length="385" mass="42846">MAEVFLGRLHGEEQEKEPNSSDVAVSVAVAVAVSSSISSSSSSSIDSDGVLDERDVLPMGMRVKAIDENCNKKRCDDESGDVDGVAKVTSFKSKPSSESQDVYLISSAGQSTSRRVFRPKLQRPDRPRHTNSQSSLHRSTSIASDRPPANGPISIDSFESAHCSLTLESLQDLSDANDNSMGQVRKSKRRKAKKQTKAFTIHGKPRPEVIDMKTLYSGITILTAKLKLHDLKLAATTNDAAYLKQLYKRTILEDSILRRIFSIKQIHYMPKELRTLVADHTEVSRIGHKAYVRDEQADNERFLYISMAHSANSIIADIQDEFLEVEAFTIGLYQIWMSFAIPDKNFLFQPTIVSHDQMAFSNKVGDQTTCTASSSLRLQCRKALQ</sequence>
<feature type="region of interest" description="Disordered" evidence="1">
    <location>
        <begin position="108"/>
        <end position="155"/>
    </location>
</feature>
<feature type="compositionally biased region" description="Basic and acidic residues" evidence="1">
    <location>
        <begin position="9"/>
        <end position="19"/>
    </location>
</feature>
<gene>
    <name evidence="2" type="ORF">PXEA_LOCUS16835</name>
</gene>
<organism evidence="2 3">
    <name type="scientific">Protopolystoma xenopodis</name>
    <dbReference type="NCBI Taxonomy" id="117903"/>
    <lineage>
        <taxon>Eukaryota</taxon>
        <taxon>Metazoa</taxon>
        <taxon>Spiralia</taxon>
        <taxon>Lophotrochozoa</taxon>
        <taxon>Platyhelminthes</taxon>
        <taxon>Monogenea</taxon>
        <taxon>Polyopisthocotylea</taxon>
        <taxon>Polystomatidea</taxon>
        <taxon>Polystomatidae</taxon>
        <taxon>Protopolystoma</taxon>
    </lineage>
</organism>
<feature type="region of interest" description="Disordered" evidence="1">
    <location>
        <begin position="1"/>
        <end position="22"/>
    </location>
</feature>
<proteinExistence type="predicted"/>
<reference evidence="2" key="1">
    <citation type="submission" date="2018-11" db="EMBL/GenBank/DDBJ databases">
        <authorList>
            <consortium name="Pathogen Informatics"/>
        </authorList>
    </citation>
    <scope>NUCLEOTIDE SEQUENCE</scope>
</reference>
<evidence type="ECO:0000313" key="2">
    <source>
        <dbReference type="EMBL" id="VEL23395.1"/>
    </source>
</evidence>
<evidence type="ECO:0000313" key="3">
    <source>
        <dbReference type="Proteomes" id="UP000784294"/>
    </source>
</evidence>
<evidence type="ECO:0000256" key="1">
    <source>
        <dbReference type="SAM" id="MobiDB-lite"/>
    </source>
</evidence>
<comment type="caution">
    <text evidence="2">The sequence shown here is derived from an EMBL/GenBank/DDBJ whole genome shotgun (WGS) entry which is preliminary data.</text>
</comment>
<dbReference type="AlphaFoldDB" id="A0A3S5AGM6"/>
<keyword evidence="3" id="KW-1185">Reference proteome</keyword>
<name>A0A3S5AGM6_9PLAT</name>
<dbReference type="Proteomes" id="UP000784294">
    <property type="component" value="Unassembled WGS sequence"/>
</dbReference>
<protein>
    <submittedName>
        <fullName evidence="2">Uncharacterized protein</fullName>
    </submittedName>
</protein>